<proteinExistence type="predicted"/>
<keyword evidence="1" id="KW-0812">Transmembrane</keyword>
<protein>
    <submittedName>
        <fullName evidence="2">Uncharacterized protein</fullName>
    </submittedName>
</protein>
<dbReference type="OrthoDB" id="3440574at2"/>
<evidence type="ECO:0000313" key="3">
    <source>
        <dbReference type="Proteomes" id="UP000323946"/>
    </source>
</evidence>
<name>A0A5M7C4K4_SACHI</name>
<evidence type="ECO:0000313" key="2">
    <source>
        <dbReference type="EMBL" id="KAA5836942.1"/>
    </source>
</evidence>
<dbReference type="RefSeq" id="WP_150065108.1">
    <property type="nucleotide sequence ID" value="NZ_VWPH01000002.1"/>
</dbReference>
<keyword evidence="3" id="KW-1185">Reference proteome</keyword>
<sequence length="504" mass="53850">MLIQQNPAPRRRNGTKRIAAGLSTRGRRRRRIKLIASAVAAVAVLGGLIFPLAVPCGGELWDDGGECVGISDGSTSFHPEFDAVAAKIWAENQRVAGQRGITIAVLVPIPLPSESGQPPNGLLSTDQIRALLEGAHVAQVQANRYDLKVRLVLANEGSREQAWQPVVGELERLVRHPQPLVAVTGLGVSVQQTVDGARALAAAGIPSIGSVITADGLNTTGTGAYGLVRVNSSNDDQLAALAEFLPRNRPDLRKALVVADTNPADFYTRTLREGFERHFGAYWDGPRPSWMPYSGAPRTPGIVAQFNSIAGRLCGDNPPDVFFYAGRAILLPDFVAQLRQRGCVTDRPVTVVTASDASDLQVALGEPGPNDSPVSVIYTGLAEPKALKDPRWNPTLDQYQRFEAEFRNNGFPEADLRNGWAIMQHDAVLAAAQASRTAIGQGLHLPAPTDVLPQLYLMNDPEHVVTGAGGSFQFDPVTGDAVGRRIPILELTPAGQVDVLDVVG</sequence>
<gene>
    <name evidence="2" type="ORF">F1721_03660</name>
</gene>
<keyword evidence="1" id="KW-1133">Transmembrane helix</keyword>
<feature type="transmembrane region" description="Helical" evidence="1">
    <location>
        <begin position="34"/>
        <end position="54"/>
    </location>
</feature>
<organism evidence="2 3">
    <name type="scientific">Saccharopolyspora hirsuta</name>
    <dbReference type="NCBI Taxonomy" id="1837"/>
    <lineage>
        <taxon>Bacteria</taxon>
        <taxon>Bacillati</taxon>
        <taxon>Actinomycetota</taxon>
        <taxon>Actinomycetes</taxon>
        <taxon>Pseudonocardiales</taxon>
        <taxon>Pseudonocardiaceae</taxon>
        <taxon>Saccharopolyspora</taxon>
    </lineage>
</organism>
<dbReference type="InterPro" id="IPR028082">
    <property type="entry name" value="Peripla_BP_I"/>
</dbReference>
<dbReference type="Proteomes" id="UP000323946">
    <property type="component" value="Unassembled WGS sequence"/>
</dbReference>
<dbReference type="SUPFAM" id="SSF53822">
    <property type="entry name" value="Periplasmic binding protein-like I"/>
    <property type="match status" value="1"/>
</dbReference>
<dbReference type="SMR" id="A0A5M7C4K4"/>
<reference evidence="2 3" key="1">
    <citation type="submission" date="2019-09" db="EMBL/GenBank/DDBJ databases">
        <title>Draft genome sequence of the thermophilic Saccharopolyspora hirsuta VKM Ac-666T.</title>
        <authorList>
            <person name="Lobastova T.G."/>
            <person name="Fokina V."/>
            <person name="Bragin E.Y."/>
            <person name="Shtratnikova V.Y."/>
            <person name="Starodumova I.P."/>
            <person name="Tarlachkov S.V."/>
            <person name="Donova M.V."/>
        </authorList>
    </citation>
    <scope>NUCLEOTIDE SEQUENCE [LARGE SCALE GENOMIC DNA]</scope>
    <source>
        <strain evidence="2 3">VKM Ac-666</strain>
    </source>
</reference>
<keyword evidence="1" id="KW-0472">Membrane</keyword>
<dbReference type="AlphaFoldDB" id="A0A5M7C4K4"/>
<evidence type="ECO:0000256" key="1">
    <source>
        <dbReference type="SAM" id="Phobius"/>
    </source>
</evidence>
<dbReference type="Gene3D" id="3.40.50.2300">
    <property type="match status" value="2"/>
</dbReference>
<comment type="caution">
    <text evidence="2">The sequence shown here is derived from an EMBL/GenBank/DDBJ whole genome shotgun (WGS) entry which is preliminary data.</text>
</comment>
<accession>A0A5M7C4K4</accession>
<dbReference type="EMBL" id="VWPH01000002">
    <property type="protein sequence ID" value="KAA5836942.1"/>
    <property type="molecule type" value="Genomic_DNA"/>
</dbReference>